<dbReference type="PANTHER" id="PTHR48043:SF145">
    <property type="entry name" value="FI06409P-RELATED"/>
    <property type="match status" value="1"/>
</dbReference>
<reference evidence="5" key="1">
    <citation type="journal article" date="2019" name="Int. J. Syst. Evol. Microbiol.">
        <title>The Global Catalogue of Microorganisms (GCM) 10K type strain sequencing project: providing services to taxonomists for standard genome sequencing and annotation.</title>
        <authorList>
            <consortium name="The Broad Institute Genomics Platform"/>
            <consortium name="The Broad Institute Genome Sequencing Center for Infectious Disease"/>
            <person name="Wu L."/>
            <person name="Ma J."/>
        </authorList>
    </citation>
    <scope>NUCLEOTIDE SEQUENCE [LARGE SCALE GENOMIC DNA]</scope>
    <source>
        <strain evidence="5">CGMCC 4.7466</strain>
    </source>
</reference>
<dbReference type="Pfam" id="PF06722">
    <property type="entry name" value="EryCIII-like_C"/>
    <property type="match status" value="1"/>
</dbReference>
<gene>
    <name evidence="4" type="ORF">ACFPFU_22360</name>
</gene>
<evidence type="ECO:0000313" key="4">
    <source>
        <dbReference type="EMBL" id="MFC4874464.1"/>
    </source>
</evidence>
<keyword evidence="5" id="KW-1185">Reference proteome</keyword>
<dbReference type="Gene3D" id="3.40.50.2000">
    <property type="entry name" value="Glycogen Phosphorylase B"/>
    <property type="match status" value="2"/>
</dbReference>
<feature type="domain" description="Erythromycin biosynthesis protein CIII-like C-terminal" evidence="3">
    <location>
        <begin position="312"/>
        <end position="413"/>
    </location>
</feature>
<protein>
    <submittedName>
        <fullName evidence="4">Glycosyltransferase</fullName>
    </submittedName>
</protein>
<proteinExistence type="predicted"/>
<keyword evidence="2" id="KW-0808">Transferase</keyword>
<dbReference type="SUPFAM" id="SSF53756">
    <property type="entry name" value="UDP-Glycosyltransferase/glycogen phosphorylase"/>
    <property type="match status" value="1"/>
</dbReference>
<evidence type="ECO:0000259" key="3">
    <source>
        <dbReference type="Pfam" id="PF06722"/>
    </source>
</evidence>
<name>A0ABV9T7V3_9BACT</name>
<keyword evidence="1" id="KW-0328">Glycosyltransferase</keyword>
<evidence type="ECO:0000256" key="2">
    <source>
        <dbReference type="ARBA" id="ARBA00022679"/>
    </source>
</evidence>
<sequence>MKTKILFATLNFDGHFKPLTSLAKHLQSQGYDVRWYTGKMYRQYLEKISIPHFPFQKALEITQSNMEEVFPERKKHKSMVSKLKFDIREMFIRQIPDHVTDINTIYEVFPFDLVIADLAFSALPVIRETLHVPTISVGITPLMATSRDLPPYGMGITPSHGFWGRYRQHLLRLLSRTLIFSEGVREMNKVLRSYSLQSFEGTVFDIPVHRSDLFLQSAVPGFEYPRSDMNKNVRFLGALLPYKTEKQATVFIRQDKLKQYEKIILVTQGTVEKDIKKILIPTLEAFKDSPYLVVATTGGSQTKALQDLYPQENFIIEDFIDFNYIMPYADVFVSNGGYGGVMMCISHQLPLVVAGIHEGKNEVNTRVGYFKLGINLKTENPSSEQIRKSVVEVLENPGYKQNVRRLYEEFQQYNPPTLCEYYIEELLHKHASSKKQLASQPKAHAV</sequence>
<accession>A0ABV9T7V3</accession>
<dbReference type="EMBL" id="JBHSJJ010000018">
    <property type="protein sequence ID" value="MFC4874464.1"/>
    <property type="molecule type" value="Genomic_DNA"/>
</dbReference>
<comment type="caution">
    <text evidence="4">The sequence shown here is derived from an EMBL/GenBank/DDBJ whole genome shotgun (WGS) entry which is preliminary data.</text>
</comment>
<dbReference type="InterPro" id="IPR002213">
    <property type="entry name" value="UDP_glucos_trans"/>
</dbReference>
<organism evidence="4 5">
    <name type="scientific">Negadavirga shengliensis</name>
    <dbReference type="NCBI Taxonomy" id="1389218"/>
    <lineage>
        <taxon>Bacteria</taxon>
        <taxon>Pseudomonadati</taxon>
        <taxon>Bacteroidota</taxon>
        <taxon>Cytophagia</taxon>
        <taxon>Cytophagales</taxon>
        <taxon>Cyclobacteriaceae</taxon>
        <taxon>Negadavirga</taxon>
    </lineage>
</organism>
<evidence type="ECO:0000256" key="1">
    <source>
        <dbReference type="ARBA" id="ARBA00022676"/>
    </source>
</evidence>
<evidence type="ECO:0000313" key="5">
    <source>
        <dbReference type="Proteomes" id="UP001595818"/>
    </source>
</evidence>
<dbReference type="CDD" id="cd03784">
    <property type="entry name" value="GT1_Gtf-like"/>
    <property type="match status" value="1"/>
</dbReference>
<dbReference type="Proteomes" id="UP001595818">
    <property type="component" value="Unassembled WGS sequence"/>
</dbReference>
<dbReference type="InterPro" id="IPR010610">
    <property type="entry name" value="EryCIII-like_C"/>
</dbReference>
<dbReference type="RefSeq" id="WP_377068334.1">
    <property type="nucleotide sequence ID" value="NZ_JBHSJJ010000018.1"/>
</dbReference>
<dbReference type="PANTHER" id="PTHR48043">
    <property type="entry name" value="EG:EG0003.4 PROTEIN-RELATED"/>
    <property type="match status" value="1"/>
</dbReference>
<dbReference type="InterPro" id="IPR050271">
    <property type="entry name" value="UDP-glycosyltransferase"/>
</dbReference>